<reference evidence="2 3" key="1">
    <citation type="submission" date="2014-04" db="EMBL/GenBank/DDBJ databases">
        <authorList>
            <consortium name="DOE Joint Genome Institute"/>
            <person name="Kuo A."/>
            <person name="Kohler A."/>
            <person name="Costa M.D."/>
            <person name="Nagy L.G."/>
            <person name="Floudas D."/>
            <person name="Copeland A."/>
            <person name="Barry K.W."/>
            <person name="Cichocki N."/>
            <person name="Veneault-Fourrey C."/>
            <person name="LaButti K."/>
            <person name="Lindquist E.A."/>
            <person name="Lipzen A."/>
            <person name="Lundell T."/>
            <person name="Morin E."/>
            <person name="Murat C."/>
            <person name="Sun H."/>
            <person name="Tunlid A."/>
            <person name="Henrissat B."/>
            <person name="Grigoriev I.V."/>
            <person name="Hibbett D.S."/>
            <person name="Martin F."/>
            <person name="Nordberg H.P."/>
            <person name="Cantor M.N."/>
            <person name="Hua S.X."/>
        </authorList>
    </citation>
    <scope>NUCLEOTIDE SEQUENCE [LARGE SCALE GENOMIC DNA]</scope>
    <source>
        <strain evidence="2 3">441</strain>
    </source>
</reference>
<dbReference type="AlphaFoldDB" id="A0A0C9XT54"/>
<proteinExistence type="predicted"/>
<evidence type="ECO:0000256" key="1">
    <source>
        <dbReference type="SAM" id="MobiDB-lite"/>
    </source>
</evidence>
<name>A0A0C9XT54_9AGAM</name>
<keyword evidence="3" id="KW-1185">Reference proteome</keyword>
<reference evidence="3" key="2">
    <citation type="submission" date="2015-01" db="EMBL/GenBank/DDBJ databases">
        <title>Evolutionary Origins and Diversification of the Mycorrhizal Mutualists.</title>
        <authorList>
            <consortium name="DOE Joint Genome Institute"/>
            <consortium name="Mycorrhizal Genomics Consortium"/>
            <person name="Kohler A."/>
            <person name="Kuo A."/>
            <person name="Nagy L.G."/>
            <person name="Floudas D."/>
            <person name="Copeland A."/>
            <person name="Barry K.W."/>
            <person name="Cichocki N."/>
            <person name="Veneault-Fourrey C."/>
            <person name="LaButti K."/>
            <person name="Lindquist E.A."/>
            <person name="Lipzen A."/>
            <person name="Lundell T."/>
            <person name="Morin E."/>
            <person name="Murat C."/>
            <person name="Riley R."/>
            <person name="Ohm R."/>
            <person name="Sun H."/>
            <person name="Tunlid A."/>
            <person name="Henrissat B."/>
            <person name="Grigoriev I.V."/>
            <person name="Hibbett D.S."/>
            <person name="Martin F."/>
        </authorList>
    </citation>
    <scope>NUCLEOTIDE SEQUENCE [LARGE SCALE GENOMIC DNA]</scope>
    <source>
        <strain evidence="3">441</strain>
    </source>
</reference>
<dbReference type="STRING" id="765257.A0A0C9XT54"/>
<dbReference type="EMBL" id="KN833889">
    <property type="protein sequence ID" value="KIK15485.1"/>
    <property type="molecule type" value="Genomic_DNA"/>
</dbReference>
<evidence type="ECO:0000313" key="3">
    <source>
        <dbReference type="Proteomes" id="UP000054018"/>
    </source>
</evidence>
<organism evidence="2 3">
    <name type="scientific">Pisolithus microcarpus 441</name>
    <dbReference type="NCBI Taxonomy" id="765257"/>
    <lineage>
        <taxon>Eukaryota</taxon>
        <taxon>Fungi</taxon>
        <taxon>Dikarya</taxon>
        <taxon>Basidiomycota</taxon>
        <taxon>Agaricomycotina</taxon>
        <taxon>Agaricomycetes</taxon>
        <taxon>Agaricomycetidae</taxon>
        <taxon>Boletales</taxon>
        <taxon>Sclerodermatineae</taxon>
        <taxon>Pisolithaceae</taxon>
        <taxon>Pisolithus</taxon>
    </lineage>
</organism>
<feature type="compositionally biased region" description="Polar residues" evidence="1">
    <location>
        <begin position="42"/>
        <end position="57"/>
    </location>
</feature>
<evidence type="ECO:0000313" key="2">
    <source>
        <dbReference type="EMBL" id="KIK15485.1"/>
    </source>
</evidence>
<accession>A0A0C9XT54</accession>
<protein>
    <submittedName>
        <fullName evidence="2">Uncharacterized protein</fullName>
    </submittedName>
</protein>
<gene>
    <name evidence="2" type="ORF">PISMIDRAFT_687254</name>
</gene>
<feature type="region of interest" description="Disordered" evidence="1">
    <location>
        <begin position="23"/>
        <end position="68"/>
    </location>
</feature>
<dbReference type="HOGENOM" id="CLU_2794886_0_0_1"/>
<dbReference type="Proteomes" id="UP000054018">
    <property type="component" value="Unassembled WGS sequence"/>
</dbReference>
<sequence length="68" mass="7393">MSASVMSPDDMLRAYVGRKMMSPPGRLYSPNAAEPSFPSPSHIKQSSGESVRQTTYPENDAPYIGMAN</sequence>